<dbReference type="PANTHER" id="PTHR43249:SF1">
    <property type="entry name" value="D-GLUCOSIDE 3-DEHYDROGENASE"/>
    <property type="match status" value="1"/>
</dbReference>
<name>A0A7J4IVT6_9ARCH</name>
<dbReference type="SUPFAM" id="SSF51735">
    <property type="entry name" value="NAD(P)-binding Rossmann-fold domains"/>
    <property type="match status" value="1"/>
</dbReference>
<evidence type="ECO:0000313" key="4">
    <source>
        <dbReference type="Proteomes" id="UP000565078"/>
    </source>
</evidence>
<reference evidence="4" key="1">
    <citation type="journal article" date="2020" name="bioRxiv">
        <title>A rank-normalized archaeal taxonomy based on genome phylogeny resolves widespread incomplete and uneven classifications.</title>
        <authorList>
            <person name="Rinke C."/>
            <person name="Chuvochina M."/>
            <person name="Mussig A.J."/>
            <person name="Chaumeil P.-A."/>
            <person name="Waite D.W."/>
            <person name="Whitman W.B."/>
            <person name="Parks D.H."/>
            <person name="Hugenholtz P."/>
        </authorList>
    </citation>
    <scope>NUCLEOTIDE SEQUENCE [LARGE SCALE GENOMIC DNA]</scope>
</reference>
<dbReference type="Pfam" id="PF01408">
    <property type="entry name" value="GFO_IDH_MocA"/>
    <property type="match status" value="1"/>
</dbReference>
<feature type="domain" description="Gfo/Idh/MocA-like oxidoreductase N-terminal" evidence="1">
    <location>
        <begin position="4"/>
        <end position="121"/>
    </location>
</feature>
<dbReference type="InterPro" id="IPR055170">
    <property type="entry name" value="GFO_IDH_MocA-like_dom"/>
</dbReference>
<dbReference type="AlphaFoldDB" id="A0A7J4IVT6"/>
<dbReference type="Gene3D" id="3.30.360.10">
    <property type="entry name" value="Dihydrodipicolinate Reductase, domain 2"/>
    <property type="match status" value="1"/>
</dbReference>
<accession>A0A7J4IVT6</accession>
<dbReference type="InterPro" id="IPR036291">
    <property type="entry name" value="NAD(P)-bd_dom_sf"/>
</dbReference>
<organism evidence="3 4">
    <name type="scientific">Candidatus Iainarchaeum sp</name>
    <dbReference type="NCBI Taxonomy" id="3101447"/>
    <lineage>
        <taxon>Archaea</taxon>
        <taxon>Candidatus Iainarchaeota</taxon>
        <taxon>Candidatus Iainarchaeia</taxon>
        <taxon>Candidatus Iainarchaeales</taxon>
        <taxon>Candidatus Iainarchaeaceae</taxon>
        <taxon>Candidatus Iainarchaeum</taxon>
    </lineage>
</organism>
<evidence type="ECO:0000259" key="1">
    <source>
        <dbReference type="Pfam" id="PF01408"/>
    </source>
</evidence>
<proteinExistence type="predicted"/>
<dbReference type="InterPro" id="IPR052515">
    <property type="entry name" value="Gfo/Idh/MocA_Oxidoreductase"/>
</dbReference>
<sequence>MEKIGVGLIGCGQISPRHFDAIRQIPEFELMAVSDIDAGAAKKAGTEQGVPFYTNNNELLSRSDITLVSICTPISTHTNLAIDALNAGKDVLTEKPVGITLESIDRLSAVALKSGRKVFVVHQVRYNPSVYALKNAIDSGMLGKVLACNLVVRWFRPAKYFEDKWYGIKEIAGGTMLNQGIHYIDIMQWLIGEAKEVMGFTGHLRYPKVEVEDYAAGTIFFKNGCVGQMEINILTYDKNFECSFTVMGEKGTIKLGGKALQTIDYWCVQGHEKLTMPLGLAPNIYAKGLYEGSVPNHVDVYKDILREYQNNGKMEMTAQEARKSVEIALGIYASSEKGGLKMKLGAKR</sequence>
<dbReference type="Gene3D" id="3.40.50.720">
    <property type="entry name" value="NAD(P)-binding Rossmann-like Domain"/>
    <property type="match status" value="1"/>
</dbReference>
<dbReference type="PANTHER" id="PTHR43249">
    <property type="entry name" value="UDP-N-ACETYL-2-AMINO-2-DEOXY-D-GLUCURONATE OXIDASE"/>
    <property type="match status" value="1"/>
</dbReference>
<feature type="domain" description="GFO/IDH/MocA-like oxidoreductase" evidence="2">
    <location>
        <begin position="132"/>
        <end position="253"/>
    </location>
</feature>
<comment type="caution">
    <text evidence="3">The sequence shown here is derived from an EMBL/GenBank/DDBJ whole genome shotgun (WGS) entry which is preliminary data.</text>
</comment>
<evidence type="ECO:0000259" key="2">
    <source>
        <dbReference type="Pfam" id="PF22725"/>
    </source>
</evidence>
<dbReference type="Proteomes" id="UP000565078">
    <property type="component" value="Unassembled WGS sequence"/>
</dbReference>
<dbReference type="SUPFAM" id="SSF55347">
    <property type="entry name" value="Glyceraldehyde-3-phosphate dehydrogenase-like, C-terminal domain"/>
    <property type="match status" value="1"/>
</dbReference>
<dbReference type="InterPro" id="IPR000683">
    <property type="entry name" value="Gfo/Idh/MocA-like_OxRdtase_N"/>
</dbReference>
<dbReference type="GO" id="GO:0000166">
    <property type="term" value="F:nucleotide binding"/>
    <property type="evidence" value="ECO:0007669"/>
    <property type="project" value="InterPro"/>
</dbReference>
<protein>
    <submittedName>
        <fullName evidence="3">Gfo/Idh/MocA family oxidoreductase</fullName>
    </submittedName>
</protein>
<gene>
    <name evidence="3" type="ORF">HA254_02825</name>
</gene>
<dbReference type="EMBL" id="DUGC01000050">
    <property type="protein sequence ID" value="HIH09582.1"/>
    <property type="molecule type" value="Genomic_DNA"/>
</dbReference>
<evidence type="ECO:0000313" key="3">
    <source>
        <dbReference type="EMBL" id="HIH09582.1"/>
    </source>
</evidence>
<dbReference type="Pfam" id="PF22725">
    <property type="entry name" value="GFO_IDH_MocA_C3"/>
    <property type="match status" value="1"/>
</dbReference>